<feature type="chain" id="PRO_5019067316" evidence="3">
    <location>
        <begin position="21"/>
        <end position="241"/>
    </location>
</feature>
<dbReference type="PANTHER" id="PTHR35936">
    <property type="entry name" value="MEMBRANE-BOUND LYTIC MUREIN TRANSGLYCOSYLASE F"/>
    <property type="match status" value="1"/>
</dbReference>
<keyword evidence="2 3" id="KW-0732">Signal</keyword>
<evidence type="ECO:0000313" key="6">
    <source>
        <dbReference type="Proteomes" id="UP000284021"/>
    </source>
</evidence>
<dbReference type="OrthoDB" id="5765098at2"/>
<dbReference type="PANTHER" id="PTHR35936:SF6">
    <property type="entry name" value="AMINO ACID ABC TRANSPORTER SUBSTRATE-BINDING PAAT FAMILY PROTEIN"/>
    <property type="match status" value="1"/>
</dbReference>
<dbReference type="Proteomes" id="UP000284021">
    <property type="component" value="Unassembled WGS sequence"/>
</dbReference>
<dbReference type="RefSeq" id="WP_119952504.1">
    <property type="nucleotide sequence ID" value="NZ_QYUR01000002.1"/>
</dbReference>
<comment type="similarity">
    <text evidence="1">Belongs to the bacterial solute-binding protein 3 family.</text>
</comment>
<protein>
    <submittedName>
        <fullName evidence="5">ABC transporter substrate-binding protein</fullName>
    </submittedName>
</protein>
<feature type="signal peptide" evidence="3">
    <location>
        <begin position="1"/>
        <end position="20"/>
    </location>
</feature>
<evidence type="ECO:0000259" key="4">
    <source>
        <dbReference type="Pfam" id="PF00497"/>
    </source>
</evidence>
<gene>
    <name evidence="5" type="ORF">D3879_02230</name>
</gene>
<dbReference type="Pfam" id="PF00497">
    <property type="entry name" value="SBP_bac_3"/>
    <property type="match status" value="1"/>
</dbReference>
<dbReference type="AlphaFoldDB" id="A0A418XI64"/>
<sequence length="241" mass="27168">MRGFWLALLFCAQGLFAVQAEPALPPEIRLASEVWNGHTQADGQGLAWDILRAVFEPAGVKLQIRSVPYTRSIGLVQRGEADAWLGSYLNEVQEGVFYPHRPYDADQISALSRADSPEVDLATLGNFRLAWMRGYAYQKYLPTLTDFQEIYRRDGILSMLAMGHMDFYIDARTEVDDVLGGAADKSAYRVTDLTRLPLYLGFADTPNGHALAGLFDRRMAQLVKNGSLRRVFARWQQPYPF</sequence>
<dbReference type="Gene3D" id="3.40.190.10">
    <property type="entry name" value="Periplasmic binding protein-like II"/>
    <property type="match status" value="2"/>
</dbReference>
<evidence type="ECO:0000313" key="5">
    <source>
        <dbReference type="EMBL" id="RJG12162.1"/>
    </source>
</evidence>
<dbReference type="SUPFAM" id="SSF53850">
    <property type="entry name" value="Periplasmic binding protein-like II"/>
    <property type="match status" value="1"/>
</dbReference>
<comment type="caution">
    <text evidence="5">The sequence shown here is derived from an EMBL/GenBank/DDBJ whole genome shotgun (WGS) entry which is preliminary data.</text>
</comment>
<dbReference type="EMBL" id="QYUR01000002">
    <property type="protein sequence ID" value="RJG12162.1"/>
    <property type="molecule type" value="Genomic_DNA"/>
</dbReference>
<evidence type="ECO:0000256" key="3">
    <source>
        <dbReference type="SAM" id="SignalP"/>
    </source>
</evidence>
<reference evidence="5 6" key="1">
    <citation type="submission" date="2018-09" db="EMBL/GenBank/DDBJ databases">
        <authorList>
            <person name="Zhu H."/>
        </authorList>
    </citation>
    <scope>NUCLEOTIDE SEQUENCE [LARGE SCALE GENOMIC DNA]</scope>
    <source>
        <strain evidence="5 6">K1S02-6</strain>
    </source>
</reference>
<name>A0A418XI64_9PSED</name>
<accession>A0A418XI64</accession>
<feature type="domain" description="Solute-binding protein family 3/N-terminal" evidence="4">
    <location>
        <begin position="43"/>
        <end position="236"/>
    </location>
</feature>
<dbReference type="InterPro" id="IPR001638">
    <property type="entry name" value="Solute-binding_3/MltF_N"/>
</dbReference>
<keyword evidence="6" id="KW-1185">Reference proteome</keyword>
<evidence type="ECO:0000256" key="2">
    <source>
        <dbReference type="ARBA" id="ARBA00022729"/>
    </source>
</evidence>
<organism evidence="5 6">
    <name type="scientific">Pseudomonas cavernicola</name>
    <dbReference type="NCBI Taxonomy" id="2320866"/>
    <lineage>
        <taxon>Bacteria</taxon>
        <taxon>Pseudomonadati</taxon>
        <taxon>Pseudomonadota</taxon>
        <taxon>Gammaproteobacteria</taxon>
        <taxon>Pseudomonadales</taxon>
        <taxon>Pseudomonadaceae</taxon>
        <taxon>Pseudomonas</taxon>
    </lineage>
</organism>
<evidence type="ECO:0000256" key="1">
    <source>
        <dbReference type="ARBA" id="ARBA00010333"/>
    </source>
</evidence>
<proteinExistence type="inferred from homology"/>